<dbReference type="AlphaFoldDB" id="A0AAU4JWQ4"/>
<evidence type="ECO:0000259" key="6">
    <source>
        <dbReference type="Pfam" id="PF17994"/>
    </source>
</evidence>
<dbReference type="Gene3D" id="3.90.550.60">
    <property type="match status" value="1"/>
</dbReference>
<keyword evidence="3 8" id="KW-0328">Glycosyltransferase</keyword>
<feature type="compositionally biased region" description="Basic and acidic residues" evidence="5">
    <location>
        <begin position="10"/>
        <end position="22"/>
    </location>
</feature>
<protein>
    <submittedName>
        <fullName evidence="8">Glycosyltransferase</fullName>
        <ecNumber evidence="8">2.4.-.-</ecNumber>
    </submittedName>
</protein>
<organism evidence="8 9">
    <name type="scientific">Williamsia herbipolensis</name>
    <dbReference type="NCBI Taxonomy" id="1603258"/>
    <lineage>
        <taxon>Bacteria</taxon>
        <taxon>Bacillati</taxon>
        <taxon>Actinomycetota</taxon>
        <taxon>Actinomycetes</taxon>
        <taxon>Mycobacteriales</taxon>
        <taxon>Nocardiaceae</taxon>
        <taxon>Williamsia</taxon>
    </lineage>
</organism>
<name>A0AAU4JWQ4_9NOCA</name>
<keyword evidence="9" id="KW-1185">Reference proteome</keyword>
<dbReference type="PANTHER" id="PTHR43179:SF12">
    <property type="entry name" value="GALACTOFURANOSYLTRANSFERASE GLFT2"/>
    <property type="match status" value="1"/>
</dbReference>
<keyword evidence="4 8" id="KW-0808">Transferase</keyword>
<feature type="region of interest" description="Disordered" evidence="5">
    <location>
        <begin position="1"/>
        <end position="22"/>
    </location>
</feature>
<dbReference type="Pfam" id="PF19320">
    <property type="entry name" value="GlfT2_domain3"/>
    <property type="match status" value="1"/>
</dbReference>
<accession>A0AAU4JWQ4</accession>
<dbReference type="RefSeq" id="WP_328855907.1">
    <property type="nucleotide sequence ID" value="NZ_CP108021.1"/>
</dbReference>
<evidence type="ECO:0000256" key="5">
    <source>
        <dbReference type="SAM" id="MobiDB-lite"/>
    </source>
</evidence>
<evidence type="ECO:0000256" key="4">
    <source>
        <dbReference type="ARBA" id="ARBA00022679"/>
    </source>
</evidence>
<evidence type="ECO:0000259" key="7">
    <source>
        <dbReference type="Pfam" id="PF19320"/>
    </source>
</evidence>
<dbReference type="GO" id="GO:0016757">
    <property type="term" value="F:glycosyltransferase activity"/>
    <property type="evidence" value="ECO:0007669"/>
    <property type="project" value="UniProtKB-KW"/>
</dbReference>
<gene>
    <name evidence="8" type="ORF">OG579_10610</name>
</gene>
<comment type="pathway">
    <text evidence="1">Cell wall biogenesis; cell wall polysaccharide biosynthesis.</text>
</comment>
<dbReference type="Pfam" id="PF17994">
    <property type="entry name" value="Glft2_N"/>
    <property type="match status" value="1"/>
</dbReference>
<dbReference type="SUPFAM" id="SSF53448">
    <property type="entry name" value="Nucleotide-diphospho-sugar transferases"/>
    <property type="match status" value="1"/>
</dbReference>
<evidence type="ECO:0000256" key="3">
    <source>
        <dbReference type="ARBA" id="ARBA00022676"/>
    </source>
</evidence>
<evidence type="ECO:0000313" key="9">
    <source>
        <dbReference type="Proteomes" id="UP001432128"/>
    </source>
</evidence>
<dbReference type="Pfam" id="PF13641">
    <property type="entry name" value="Glyco_tranf_2_3"/>
    <property type="match status" value="1"/>
</dbReference>
<dbReference type="EMBL" id="CP108021">
    <property type="protein sequence ID" value="WUM18217.1"/>
    <property type="molecule type" value="Genomic_DNA"/>
</dbReference>
<dbReference type="KEGG" id="whr:OG579_10610"/>
<dbReference type="Proteomes" id="UP001432128">
    <property type="component" value="Chromosome"/>
</dbReference>
<comment type="similarity">
    <text evidence="2">Belongs to the glycosyltransferase 2 family.</text>
</comment>
<dbReference type="EC" id="2.4.-.-" evidence="8"/>
<proteinExistence type="inferred from homology"/>
<dbReference type="InterPro" id="IPR045699">
    <property type="entry name" value="GlfT2_C"/>
</dbReference>
<dbReference type="PANTHER" id="PTHR43179">
    <property type="entry name" value="RHAMNOSYLTRANSFERASE WBBL"/>
    <property type="match status" value="1"/>
</dbReference>
<feature type="domain" description="Galactofuranosyltransferase GlfT2 N-terminal" evidence="6">
    <location>
        <begin position="53"/>
        <end position="166"/>
    </location>
</feature>
<evidence type="ECO:0000256" key="2">
    <source>
        <dbReference type="ARBA" id="ARBA00006739"/>
    </source>
</evidence>
<evidence type="ECO:0000256" key="1">
    <source>
        <dbReference type="ARBA" id="ARBA00004776"/>
    </source>
</evidence>
<sequence length="625" mass="68223">MTSPDTAPRPVHDEPGTETPDGRRVVARGLFAGTTPVANAALYAVVRHGSGDQTRSTLHLQRGARADMNTFFGRFPASYWQRWTTASTVTVSLRVHASAHFRAVLMASDIGSHHRIVDAVELTDPAVDGPQTITMDAPLNVFADGGAMWLSFEAIDGAARVDSVEWSVIAVGPQRPVSVAICTHNRVPQCAETVAALASDDQAMAAVDGVWVVDQGTDTVDGHPLFAQVRPRFGDKLHYIQQGNLGGAGGFSRGLLEAVRRNPQGDVILMDDDILCEPETVLRLGAFASMTESPAIVGAQMLFLHNPTYLLASAERVDLVTLRRGVAGDKYAQQNKDMLKKITDRRIDAQYNGWWTCLIPAEVVARIGMPLPVFFQWDDVEYGLRAARSGIPTVTLPGAGVWHADFYWKDVDGFAHYFATRNGLITAALEPGFAADAVISELGRDIVKSIVSLQYGLAYTQLRALNDFLDGPSVLDDGGAAALAEINAERKRFAETVITPMTAVPASVPIRRAAPPPKPGWENAVLAKRAAAHARGRLIGGPVAVSFEDAAWWHVGQFDHVFVTDASQHGCRERRYRRDLAREMTDRLVRLSLRFRREAPAVAEQYRSAMPELTSTTNWERLYGI</sequence>
<evidence type="ECO:0000313" key="8">
    <source>
        <dbReference type="EMBL" id="WUM18217.1"/>
    </source>
</evidence>
<feature type="domain" description="Galactofuranosyltransferase-2 C-terminal" evidence="7">
    <location>
        <begin position="442"/>
        <end position="623"/>
    </location>
</feature>
<dbReference type="InterPro" id="IPR040492">
    <property type="entry name" value="GlfT2_N"/>
</dbReference>
<reference evidence="8 9" key="1">
    <citation type="submission" date="2022-10" db="EMBL/GenBank/DDBJ databases">
        <title>The complete genomes of actinobacterial strains from the NBC collection.</title>
        <authorList>
            <person name="Joergensen T.S."/>
            <person name="Alvarez Arevalo M."/>
            <person name="Sterndorff E.B."/>
            <person name="Faurdal D."/>
            <person name="Vuksanovic O."/>
            <person name="Mourched A.-S."/>
            <person name="Charusanti P."/>
            <person name="Shaw S."/>
            <person name="Blin K."/>
            <person name="Weber T."/>
        </authorList>
    </citation>
    <scope>NUCLEOTIDE SEQUENCE [LARGE SCALE GENOMIC DNA]</scope>
    <source>
        <strain evidence="8 9">NBC_00319</strain>
    </source>
</reference>
<dbReference type="InterPro" id="IPR029044">
    <property type="entry name" value="Nucleotide-diphossugar_trans"/>
</dbReference>